<organism evidence="3 4">
    <name type="scientific">Sinomonas cyclohexanicum</name>
    <name type="common">Corynebacterium cyclohexanicum</name>
    <dbReference type="NCBI Taxonomy" id="322009"/>
    <lineage>
        <taxon>Bacteria</taxon>
        <taxon>Bacillati</taxon>
        <taxon>Actinomycetota</taxon>
        <taxon>Actinomycetes</taxon>
        <taxon>Micrococcales</taxon>
        <taxon>Micrococcaceae</taxon>
        <taxon>Sinomonas</taxon>
    </lineage>
</organism>
<feature type="transmembrane region" description="Helical" evidence="2">
    <location>
        <begin position="33"/>
        <end position="57"/>
    </location>
</feature>
<feature type="region of interest" description="Disordered" evidence="1">
    <location>
        <begin position="59"/>
        <end position="78"/>
    </location>
</feature>
<evidence type="ECO:0000313" key="3">
    <source>
        <dbReference type="EMBL" id="BCT75426.1"/>
    </source>
</evidence>
<dbReference type="Proteomes" id="UP001319861">
    <property type="component" value="Chromosome"/>
</dbReference>
<evidence type="ECO:0000256" key="1">
    <source>
        <dbReference type="SAM" id="MobiDB-lite"/>
    </source>
</evidence>
<sequence length="546" mass="53306">MKPTSDQPGPQRPPTAAAAPPTAAAAPRLRLRAAVAAAVGVVLAGAGAGLTVAASAVPEPSALGPRDAQSIDVPTGDSVRVCPGPARLLEGTPVQGDPQFSPASRTAKTAVSGIVLSDTQGTLPDAALGPLGGTALKSLPGQSAPAGTVAQPRAAVVSGVPTDALSALTAKPLSGAATALGGMTRFEAGDGDLRGLATATCTAPSNDQWLSGAETTVGRTSVLTLTNPSATPATVDLEFFGDKPLAQAPPSSRGLTVKPGSSASYVLSGYMPGQSNVSVHVRSTGGPVAASIQQSTLRGLTPGGVELITAGAPPAPRQTVTGIELQDPGQSKDLASRDGFADARPAVQITVPGAADAVVQLRVYGRNGAVQLPGGGVVTAKAGAVTEVPLAGLPAGVYSVSATADVSFSASARVPRGLSATQPMDFALATASQRIGDSHVVAVGSGGSRQIVFGVPDGRAQIRAVPVSADGAMHSPVTLDVAGGTTAVLDVPETVDGAALAGYVLSASGDAAFGSLLSKGDGNAISSASIIPAAAGSETLPVTLGY</sequence>
<name>A0ABN6FF81_SINCY</name>
<gene>
    <name evidence="3" type="ORF">SCMU_12680</name>
</gene>
<feature type="region of interest" description="Disordered" evidence="1">
    <location>
        <begin position="1"/>
        <end position="24"/>
    </location>
</feature>
<proteinExistence type="predicted"/>
<evidence type="ECO:0008006" key="5">
    <source>
        <dbReference type="Google" id="ProtNLM"/>
    </source>
</evidence>
<keyword evidence="2" id="KW-0472">Membrane</keyword>
<dbReference type="EMBL" id="AP024525">
    <property type="protein sequence ID" value="BCT75426.1"/>
    <property type="molecule type" value="Genomic_DNA"/>
</dbReference>
<reference evidence="3 4" key="1">
    <citation type="journal article" date="2021" name="J. Biosci. Bioeng.">
        <title>Identification and characterization of a chc gene cluster responsible for the aromatization pathway of cyclohexanecarboxylate degradation in Sinomonas cyclohexanicum ATCC 51369.</title>
        <authorList>
            <person name="Yamamoto T."/>
            <person name="Hasegawa Y."/>
            <person name="Lau P.C.K."/>
            <person name="Iwaki H."/>
        </authorList>
    </citation>
    <scope>NUCLEOTIDE SEQUENCE [LARGE SCALE GENOMIC DNA]</scope>
    <source>
        <strain evidence="3 4">ATCC 51369</strain>
    </source>
</reference>
<evidence type="ECO:0000256" key="2">
    <source>
        <dbReference type="SAM" id="Phobius"/>
    </source>
</evidence>
<dbReference type="InterPro" id="IPR043777">
    <property type="entry name" value="DUF5719"/>
</dbReference>
<evidence type="ECO:0000313" key="4">
    <source>
        <dbReference type="Proteomes" id="UP001319861"/>
    </source>
</evidence>
<protein>
    <recommendedName>
        <fullName evidence="5">Ig-like domain (Group 3)</fullName>
    </recommendedName>
</protein>
<dbReference type="RefSeq" id="WP_229232174.1">
    <property type="nucleotide sequence ID" value="NZ_AP024525.1"/>
</dbReference>
<keyword evidence="2" id="KW-1133">Transmembrane helix</keyword>
<keyword evidence="4" id="KW-1185">Reference proteome</keyword>
<keyword evidence="2" id="KW-0812">Transmembrane</keyword>
<dbReference type="Pfam" id="PF18986">
    <property type="entry name" value="DUF5719"/>
    <property type="match status" value="1"/>
</dbReference>
<accession>A0ABN6FF81</accession>
<feature type="compositionally biased region" description="Low complexity" evidence="1">
    <location>
        <begin position="14"/>
        <end position="24"/>
    </location>
</feature>